<keyword evidence="6" id="KW-0808">Transferase</keyword>
<feature type="binding site" evidence="18">
    <location>
        <position position="262"/>
    </location>
    <ligand>
        <name>Fe cation</name>
        <dbReference type="ChEBI" id="CHEBI:24875"/>
        <note>catalytic</note>
    </ligand>
</feature>
<keyword evidence="13" id="KW-0560">Oxidoreductase</keyword>
<keyword evidence="7 20" id="KW-0812">Transmembrane</keyword>
<dbReference type="Pfam" id="PF03055">
    <property type="entry name" value="RPE65"/>
    <property type="match status" value="2"/>
</dbReference>
<gene>
    <name evidence="22" type="ORF">SASPL_149000</name>
</gene>
<evidence type="ECO:0000313" key="23">
    <source>
        <dbReference type="Proteomes" id="UP000298416"/>
    </source>
</evidence>
<dbReference type="GO" id="GO:0016121">
    <property type="term" value="P:carotene catabolic process"/>
    <property type="evidence" value="ECO:0007669"/>
    <property type="project" value="TreeGrafter"/>
</dbReference>
<dbReference type="InterPro" id="IPR001841">
    <property type="entry name" value="Znf_RING"/>
</dbReference>
<keyword evidence="14 20" id="KW-1133">Transmembrane helix</keyword>
<feature type="domain" description="RING-type" evidence="21">
    <location>
        <begin position="1254"/>
        <end position="1296"/>
    </location>
</feature>
<evidence type="ECO:0000256" key="19">
    <source>
        <dbReference type="PROSITE-ProRule" id="PRU00175"/>
    </source>
</evidence>
<keyword evidence="9" id="KW-0732">Signal</keyword>
<dbReference type="GO" id="GO:0009570">
    <property type="term" value="C:chloroplast stroma"/>
    <property type="evidence" value="ECO:0007669"/>
    <property type="project" value="TreeGrafter"/>
</dbReference>
<dbReference type="InterPro" id="IPR013083">
    <property type="entry name" value="Znf_RING/FYVE/PHD"/>
</dbReference>
<keyword evidence="11" id="KW-0833">Ubl conjugation pathway</keyword>
<evidence type="ECO:0000256" key="14">
    <source>
        <dbReference type="ARBA" id="ARBA00022989"/>
    </source>
</evidence>
<comment type="caution">
    <text evidence="22">The sequence shown here is derived from an EMBL/GenBank/DDBJ whole genome shotgun (WGS) entry which is preliminary data.</text>
</comment>
<evidence type="ECO:0000256" key="5">
    <source>
        <dbReference type="ARBA" id="ARBA00012483"/>
    </source>
</evidence>
<evidence type="ECO:0000256" key="18">
    <source>
        <dbReference type="PIRSR" id="PIRSR604294-1"/>
    </source>
</evidence>
<comment type="catalytic activity">
    <reaction evidence="1">
        <text>S-ubiquitinyl-[E2 ubiquitin-conjugating enzyme]-L-cysteine + [acceptor protein]-L-lysine = [E2 ubiquitin-conjugating enzyme]-L-cysteine + N(6)-ubiquitinyl-[acceptor protein]-L-lysine.</text>
        <dbReference type="EC" id="2.3.2.27"/>
    </reaction>
</comment>
<evidence type="ECO:0000256" key="1">
    <source>
        <dbReference type="ARBA" id="ARBA00000900"/>
    </source>
</evidence>
<comment type="cofactor">
    <cofactor evidence="18">
        <name>Fe(2+)</name>
        <dbReference type="ChEBI" id="CHEBI:29033"/>
    </cofactor>
    <text evidence="18">Binds 1 Fe(2+) ion per subunit.</text>
</comment>
<dbReference type="PANTHER" id="PTHR10543">
    <property type="entry name" value="BETA-CAROTENE DIOXYGENASE"/>
    <property type="match status" value="1"/>
</dbReference>
<evidence type="ECO:0000256" key="2">
    <source>
        <dbReference type="ARBA" id="ARBA00004167"/>
    </source>
</evidence>
<dbReference type="SMART" id="SM00184">
    <property type="entry name" value="RING"/>
    <property type="match status" value="1"/>
</dbReference>
<reference evidence="22" key="2">
    <citation type="submission" date="2020-08" db="EMBL/GenBank/DDBJ databases">
        <title>Plant Genome Project.</title>
        <authorList>
            <person name="Zhang R.-G."/>
        </authorList>
    </citation>
    <scope>NUCLEOTIDE SEQUENCE</scope>
    <source>
        <strain evidence="22">Huo1</strain>
        <tissue evidence="22">Leaf</tissue>
    </source>
</reference>
<keyword evidence="12" id="KW-0862">Zinc</keyword>
<evidence type="ECO:0000259" key="21">
    <source>
        <dbReference type="PROSITE" id="PS50089"/>
    </source>
</evidence>
<evidence type="ECO:0000256" key="17">
    <source>
        <dbReference type="ARBA" id="ARBA00024209"/>
    </source>
</evidence>
<evidence type="ECO:0000313" key="22">
    <source>
        <dbReference type="EMBL" id="KAG6391247.1"/>
    </source>
</evidence>
<proteinExistence type="inferred from homology"/>
<dbReference type="EC" id="2.3.2.27" evidence="5"/>
<comment type="similarity">
    <text evidence="17">Belongs to the RING-type zinc finger family. ATL subfamily.</text>
</comment>
<organism evidence="22">
    <name type="scientific">Salvia splendens</name>
    <name type="common">Scarlet sage</name>
    <dbReference type="NCBI Taxonomy" id="180675"/>
    <lineage>
        <taxon>Eukaryota</taxon>
        <taxon>Viridiplantae</taxon>
        <taxon>Streptophyta</taxon>
        <taxon>Embryophyta</taxon>
        <taxon>Tracheophyta</taxon>
        <taxon>Spermatophyta</taxon>
        <taxon>Magnoliopsida</taxon>
        <taxon>eudicotyledons</taxon>
        <taxon>Gunneridae</taxon>
        <taxon>Pentapetalae</taxon>
        <taxon>asterids</taxon>
        <taxon>lamiids</taxon>
        <taxon>Lamiales</taxon>
        <taxon>Lamiaceae</taxon>
        <taxon>Nepetoideae</taxon>
        <taxon>Mentheae</taxon>
        <taxon>Salviinae</taxon>
        <taxon>Salvia</taxon>
        <taxon>Salvia subgen. Calosphace</taxon>
        <taxon>core Calosphace</taxon>
    </lineage>
</organism>
<evidence type="ECO:0000256" key="12">
    <source>
        <dbReference type="ARBA" id="ARBA00022833"/>
    </source>
</evidence>
<comment type="similarity">
    <text evidence="4">Belongs to the carotenoid oxygenase family.</text>
</comment>
<name>A0A8X8Z4V8_SALSN</name>
<evidence type="ECO:0000256" key="20">
    <source>
        <dbReference type="SAM" id="Phobius"/>
    </source>
</evidence>
<dbReference type="Proteomes" id="UP000298416">
    <property type="component" value="Unassembled WGS sequence"/>
</dbReference>
<keyword evidence="13" id="KW-0223">Dioxygenase</keyword>
<evidence type="ECO:0000256" key="7">
    <source>
        <dbReference type="ARBA" id="ARBA00022692"/>
    </source>
</evidence>
<dbReference type="PANTHER" id="PTHR10543:SF142">
    <property type="entry name" value="OS06G0162550 PROTEIN"/>
    <property type="match status" value="1"/>
</dbReference>
<dbReference type="GO" id="GO:0010436">
    <property type="term" value="F:carotenoid dioxygenase activity"/>
    <property type="evidence" value="ECO:0007669"/>
    <property type="project" value="TreeGrafter"/>
</dbReference>
<dbReference type="PROSITE" id="PS50089">
    <property type="entry name" value="ZF_RING_2"/>
    <property type="match status" value="1"/>
</dbReference>
<evidence type="ECO:0000256" key="8">
    <source>
        <dbReference type="ARBA" id="ARBA00022723"/>
    </source>
</evidence>
<keyword evidence="23" id="KW-1185">Reference proteome</keyword>
<dbReference type="Gene3D" id="3.30.40.10">
    <property type="entry name" value="Zinc/RING finger domain, C3HC4 (zinc finger)"/>
    <property type="match status" value="1"/>
</dbReference>
<dbReference type="InterPro" id="IPR004294">
    <property type="entry name" value="Carotenoid_Oase"/>
</dbReference>
<evidence type="ECO:0000256" key="10">
    <source>
        <dbReference type="ARBA" id="ARBA00022771"/>
    </source>
</evidence>
<protein>
    <recommendedName>
        <fullName evidence="5">RING-type E3 ubiquitin transferase</fullName>
        <ecNumber evidence="5">2.3.2.27</ecNumber>
    </recommendedName>
</protein>
<evidence type="ECO:0000256" key="13">
    <source>
        <dbReference type="ARBA" id="ARBA00022964"/>
    </source>
</evidence>
<evidence type="ECO:0000256" key="3">
    <source>
        <dbReference type="ARBA" id="ARBA00004906"/>
    </source>
</evidence>
<dbReference type="GO" id="GO:0061630">
    <property type="term" value="F:ubiquitin protein ligase activity"/>
    <property type="evidence" value="ECO:0007669"/>
    <property type="project" value="UniProtKB-EC"/>
</dbReference>
<feature type="binding site" evidence="18">
    <location>
        <position position="375"/>
    </location>
    <ligand>
        <name>Fe cation</name>
        <dbReference type="ChEBI" id="CHEBI:24875"/>
        <note>catalytic</note>
    </ligand>
</feature>
<evidence type="ECO:0000256" key="4">
    <source>
        <dbReference type="ARBA" id="ARBA00006787"/>
    </source>
</evidence>
<comment type="pathway">
    <text evidence="3">Protein modification; protein ubiquitination.</text>
</comment>
<feature type="binding site" evidence="18">
    <location>
        <position position="311"/>
    </location>
    <ligand>
        <name>Fe cation</name>
        <dbReference type="ChEBI" id="CHEBI:24875"/>
        <note>catalytic</note>
    </ligand>
</feature>
<keyword evidence="10 19" id="KW-0863">Zinc-finger</keyword>
<dbReference type="GO" id="GO:0008270">
    <property type="term" value="F:zinc ion binding"/>
    <property type="evidence" value="ECO:0007669"/>
    <property type="project" value="UniProtKB-KW"/>
</dbReference>
<dbReference type="SUPFAM" id="SSF57850">
    <property type="entry name" value="RING/U-box"/>
    <property type="match status" value="1"/>
</dbReference>
<evidence type="ECO:0000256" key="11">
    <source>
        <dbReference type="ARBA" id="ARBA00022786"/>
    </source>
</evidence>
<dbReference type="CDD" id="cd16461">
    <property type="entry name" value="RING-H2_EL5-like"/>
    <property type="match status" value="1"/>
</dbReference>
<dbReference type="GO" id="GO:0016020">
    <property type="term" value="C:membrane"/>
    <property type="evidence" value="ECO:0007669"/>
    <property type="project" value="UniProtKB-SubCell"/>
</dbReference>
<feature type="binding site" evidence="18">
    <location>
        <position position="579"/>
    </location>
    <ligand>
        <name>Fe cation</name>
        <dbReference type="ChEBI" id="CHEBI:24875"/>
        <note>catalytic</note>
    </ligand>
</feature>
<evidence type="ECO:0000256" key="6">
    <source>
        <dbReference type="ARBA" id="ARBA00022679"/>
    </source>
</evidence>
<comment type="subcellular location">
    <subcellularLocation>
        <location evidence="2">Membrane</location>
        <topology evidence="2">Single-pass membrane protein</topology>
    </subcellularLocation>
</comment>
<dbReference type="EMBL" id="PNBA02000019">
    <property type="protein sequence ID" value="KAG6391247.1"/>
    <property type="molecule type" value="Genomic_DNA"/>
</dbReference>
<evidence type="ECO:0000256" key="9">
    <source>
        <dbReference type="ARBA" id="ARBA00022729"/>
    </source>
</evidence>
<evidence type="ECO:0000256" key="16">
    <source>
        <dbReference type="ARBA" id="ARBA00023136"/>
    </source>
</evidence>
<keyword evidence="16 20" id="KW-0472">Membrane</keyword>
<reference evidence="22" key="1">
    <citation type="submission" date="2018-01" db="EMBL/GenBank/DDBJ databases">
        <authorList>
            <person name="Mao J.F."/>
        </authorList>
    </citation>
    <scope>NUCLEOTIDE SEQUENCE</scope>
    <source>
        <strain evidence="22">Huo1</strain>
        <tissue evidence="22">Leaf</tissue>
    </source>
</reference>
<keyword evidence="8 18" id="KW-0479">Metal-binding</keyword>
<dbReference type="Pfam" id="PF13639">
    <property type="entry name" value="zf-RING_2"/>
    <property type="match status" value="1"/>
</dbReference>
<feature type="transmembrane region" description="Helical" evidence="20">
    <location>
        <begin position="1178"/>
        <end position="1199"/>
    </location>
</feature>
<sequence>MGSFAVSCSSIRPSYPPEINHHSHSSLSYSSTTLKPLSKELHKSNPILFQVSKTIKEASLRLLDAFVDSVFHFIDQPLLPSQSNYAPVEEIGEAADVTESINGRIPDDFPAGAYIRNGPNPLYGGLKSTISVFGKSSHTWIEGEGMLHVLYFSKNGDGRWEISYRNKHVETDTFKQEKARKKPAFLPAIEGDSLAVLSAYLLNYLRFGFVNKYLSNTSVFEHSGKLYSSAENHIPQEMDIFTLETGRNWDVKGSWNRPFTSHPKRDPDTGELVIMGIHPEKPYFELGVISVDGDRLLHKVDLELDRCCLSHEIGITMRYNVIMDFPLTININRLIKGGPLIKYNGEEYARIGVMPRYGEADSVKWFNVEPGCTFHIINCHEQDDEVVVLACRARDSVIPGPDFGLNKHEWFSKGLEQTGAYAPFLSRVYEWRLNLLTGHVVAERNLTGTDYSMEFPIINDKYIGKICKYGYTQVVCSKASSISGTPKFGGLAKLHLQEREQCDGQIKVEHHKLPGNTFCSGIAFVAKRGGADEDDGWIVAYVHNEDRNTSHVYVVYAKNFCNEPVAVIDLPRRVPYGFHGAFPLLKELHKSNPILFQVSKTIKEASLRLLDAFVDSVFHFIDQPLLPSQSNFAPVEEIGEAVDVTESINGRIPAGFPAGVYIRNGSNPLFGGLKSTNSVFGKSSHTWVEGEGMLHVLYFSKNGDGRWEISYRNRHVETDTFKLEKSRKKPAFLPAAEGDSLAVLSAYLLNYLRFGFVNKYVSNTSVFEHSGKLYSAAENHIPQEIDIFTLETGRNWDVNGSWNRPFTSHPKRDPYTGELVIMGIHPEKPYFELGVISVDGDRLLHKVDLELDRCCLSHEIGITTRYNVIMDFPLTININRLIKGGPLIKYNGEEYARIGIMPRYGEADSVKWFDVEPGCTFHIINCHEQDDEVVVLACRARDSMIPGPDFGLNKHEWFSKGLEQIGADAPFLTRVYEWRLNMLTSEVVAERNLTGTDYSMEFPIINDKYIGKICKYGYTQVVCSKASSTAGTAKFGGLAKLHLHEREQCDGLIKVEHHKLPRNTFCTGAAFVAKRGGVDEDDGWIIANVHNEDRNTSHVYVVDAKDFCNEPVAAIDLPTRVPYGFHGAFCWDMRLKDPSKMVHLRQLIAVLSLVICVEAQNTTNERDISDVNPLRPSMPVVLVVLSIMFCLTFLILAYAKFCHRIRSEPSDLIQGPNGAVGSRARFSGVDKTIIESLPFFRFSSLRGSKEGLECAVCLSRFEDTELLRLLPKCRHAFHMSCIDIWLENHSSCPLCRNKFDAGDIKSLRYSSSFRCPSSSREEPNLEFFIQREQSQGRSMRFNLAHTLQKLARGRRDDPLIQEFKNQSDGTQNLHNVKHRIIVSDVIHKSRWSDVNSSDLMSLSSEMLSVMEGKGLSMSGRFNNEDAAKEHISKIKEDMERKRLFESKIVTRAEITSSGETSGYPNIDLDSAVMSNSLDPSQKRSMSEITNVSRFTELNSSSNRISGFSTSVNSERDDKVRRLWLPIARRTIQWFSGQEMSSDARQPTVDV</sequence>
<accession>A0A8X8Z4V8</accession>
<keyword evidence="15 18" id="KW-0408">Iron</keyword>
<dbReference type="FunFam" id="3.30.40.10:FF:000285">
    <property type="entry name" value="RING-H2 finger protein ATL43"/>
    <property type="match status" value="1"/>
</dbReference>
<evidence type="ECO:0000256" key="15">
    <source>
        <dbReference type="ARBA" id="ARBA00023004"/>
    </source>
</evidence>